<name>A0A2R5H250_9STRA</name>
<dbReference type="EMBL" id="BEYU01000196">
    <property type="protein sequence ID" value="GBG34454.1"/>
    <property type="molecule type" value="Genomic_DNA"/>
</dbReference>
<comment type="caution">
    <text evidence="1">The sequence shown here is derived from an EMBL/GenBank/DDBJ whole genome shotgun (WGS) entry which is preliminary data.</text>
</comment>
<reference evidence="1 2" key="1">
    <citation type="submission" date="2017-12" db="EMBL/GenBank/DDBJ databases">
        <title>Sequencing, de novo assembly and annotation of complete genome of a new Thraustochytrid species, strain FCC1311.</title>
        <authorList>
            <person name="Sedici K."/>
            <person name="Godart F."/>
            <person name="Aiese Cigliano R."/>
            <person name="Sanseverino W."/>
            <person name="Barakat M."/>
            <person name="Ortet P."/>
            <person name="Marechal E."/>
            <person name="Cagnac O."/>
            <person name="Amato A."/>
        </authorList>
    </citation>
    <scope>NUCLEOTIDE SEQUENCE [LARGE SCALE GENOMIC DNA]</scope>
</reference>
<proteinExistence type="predicted"/>
<dbReference type="AlphaFoldDB" id="A0A2R5H250"/>
<evidence type="ECO:0000313" key="1">
    <source>
        <dbReference type="EMBL" id="GBG34454.1"/>
    </source>
</evidence>
<gene>
    <name evidence="1" type="ORF">FCC1311_106782</name>
</gene>
<keyword evidence="2" id="KW-1185">Reference proteome</keyword>
<dbReference type="Proteomes" id="UP000241890">
    <property type="component" value="Unassembled WGS sequence"/>
</dbReference>
<organism evidence="1 2">
    <name type="scientific">Hondaea fermentalgiana</name>
    <dbReference type="NCBI Taxonomy" id="2315210"/>
    <lineage>
        <taxon>Eukaryota</taxon>
        <taxon>Sar</taxon>
        <taxon>Stramenopiles</taxon>
        <taxon>Bigyra</taxon>
        <taxon>Labyrinthulomycetes</taxon>
        <taxon>Thraustochytrida</taxon>
        <taxon>Thraustochytriidae</taxon>
        <taxon>Hondaea</taxon>
    </lineage>
</organism>
<protein>
    <submittedName>
        <fullName evidence="1">Uncharacterized protein</fullName>
    </submittedName>
</protein>
<evidence type="ECO:0000313" key="2">
    <source>
        <dbReference type="Proteomes" id="UP000241890"/>
    </source>
</evidence>
<accession>A0A2R5H250</accession>
<sequence>MVLVRGARGLVRGAAGHAGASLPSRAWVRTLPSINVLHGRGLATKKDGEPVSKTNTWGRVTMSLHQKDLEGKEEVYLTERAASVDPAESLLSLQQEVQEEIAAALGRTGSKLLSAMKEMQKAQDAYETQAAAFLRLKSTGRQPSFEDKHRLLLAARDFNGKLQAAENARTALIVHRQAVGFVYQNHKIVKRTYPLPDLVTRYAFRNRFFDTQEVDSVIAKDARETSSSTSS</sequence>
<dbReference type="OrthoDB" id="194949at2759"/>
<dbReference type="InParanoid" id="A0A2R5H250"/>